<dbReference type="PROSITE" id="PS00108">
    <property type="entry name" value="PROTEIN_KINASE_ST"/>
    <property type="match status" value="1"/>
</dbReference>
<evidence type="ECO:0000256" key="7">
    <source>
        <dbReference type="ARBA" id="ARBA00023136"/>
    </source>
</evidence>
<dbReference type="InterPro" id="IPR032675">
    <property type="entry name" value="LRR_dom_sf"/>
</dbReference>
<keyword evidence="2" id="KW-0433">Leucine-rich repeat</keyword>
<feature type="domain" description="Protein kinase" evidence="10">
    <location>
        <begin position="151"/>
        <end position="358"/>
    </location>
</feature>
<dbReference type="OrthoDB" id="2015831at2759"/>
<dbReference type="AlphaFoldDB" id="A0A835NA72"/>
<dbReference type="SUPFAM" id="SSF52058">
    <property type="entry name" value="L domain-like"/>
    <property type="match status" value="1"/>
</dbReference>
<dbReference type="GO" id="GO:0004672">
    <property type="term" value="F:protein kinase activity"/>
    <property type="evidence" value="ECO:0007669"/>
    <property type="project" value="InterPro"/>
</dbReference>
<dbReference type="InterPro" id="IPR051716">
    <property type="entry name" value="Plant_RL_S/T_kinase"/>
</dbReference>
<evidence type="ECO:0000256" key="4">
    <source>
        <dbReference type="ARBA" id="ARBA00022729"/>
    </source>
</evidence>
<proteinExistence type="predicted"/>
<evidence type="ECO:0000313" key="12">
    <source>
        <dbReference type="Proteomes" id="UP000657918"/>
    </source>
</evidence>
<reference evidence="11 12" key="1">
    <citation type="submission" date="2020-10" db="EMBL/GenBank/DDBJ databases">
        <title>Plant Genome Project.</title>
        <authorList>
            <person name="Zhang R.-G."/>
        </authorList>
    </citation>
    <scope>NUCLEOTIDE SEQUENCE [LARGE SCALE GENOMIC DNA]</scope>
    <source>
        <strain evidence="11">FAFU-HL-1</strain>
        <tissue evidence="11">Leaf</tissue>
    </source>
</reference>
<evidence type="ECO:0000256" key="2">
    <source>
        <dbReference type="ARBA" id="ARBA00022614"/>
    </source>
</evidence>
<dbReference type="InterPro" id="IPR001611">
    <property type="entry name" value="Leu-rich_rpt"/>
</dbReference>
<dbReference type="InterPro" id="IPR000719">
    <property type="entry name" value="Prot_kinase_dom"/>
</dbReference>
<dbReference type="InterPro" id="IPR011009">
    <property type="entry name" value="Kinase-like_dom_sf"/>
</dbReference>
<dbReference type="GO" id="GO:0016020">
    <property type="term" value="C:membrane"/>
    <property type="evidence" value="ECO:0007669"/>
    <property type="project" value="UniProtKB-SubCell"/>
</dbReference>
<dbReference type="Gene3D" id="3.80.10.10">
    <property type="entry name" value="Ribonuclease Inhibitor"/>
    <property type="match status" value="1"/>
</dbReference>
<evidence type="ECO:0000256" key="5">
    <source>
        <dbReference type="ARBA" id="ARBA00022737"/>
    </source>
</evidence>
<comment type="caution">
    <text evidence="11">The sequence shown here is derived from an EMBL/GenBank/DDBJ whole genome shotgun (WGS) entry which is preliminary data.</text>
</comment>
<name>A0A835NA72_9ROSI</name>
<evidence type="ECO:0000256" key="6">
    <source>
        <dbReference type="ARBA" id="ARBA00022989"/>
    </source>
</evidence>
<organism evidence="11 12">
    <name type="scientific">Salix dunnii</name>
    <dbReference type="NCBI Taxonomy" id="1413687"/>
    <lineage>
        <taxon>Eukaryota</taxon>
        <taxon>Viridiplantae</taxon>
        <taxon>Streptophyta</taxon>
        <taxon>Embryophyta</taxon>
        <taxon>Tracheophyta</taxon>
        <taxon>Spermatophyta</taxon>
        <taxon>Magnoliopsida</taxon>
        <taxon>eudicotyledons</taxon>
        <taxon>Gunneridae</taxon>
        <taxon>Pentapetalae</taxon>
        <taxon>rosids</taxon>
        <taxon>fabids</taxon>
        <taxon>Malpighiales</taxon>
        <taxon>Salicaceae</taxon>
        <taxon>Saliceae</taxon>
        <taxon>Salix</taxon>
    </lineage>
</organism>
<keyword evidence="9" id="KW-0325">Glycoprotein</keyword>
<dbReference type="Pfam" id="PF00560">
    <property type="entry name" value="LRR_1"/>
    <property type="match status" value="2"/>
</dbReference>
<keyword evidence="12" id="KW-1185">Reference proteome</keyword>
<dbReference type="FunFam" id="3.80.10.10:FF:000041">
    <property type="entry name" value="LRR receptor-like serine/threonine-protein kinase ERECTA"/>
    <property type="match status" value="1"/>
</dbReference>
<dbReference type="PROSITE" id="PS50011">
    <property type="entry name" value="PROTEIN_KINASE_DOM"/>
    <property type="match status" value="1"/>
</dbReference>
<keyword evidence="6" id="KW-1133">Transmembrane helix</keyword>
<keyword evidence="8" id="KW-0675">Receptor</keyword>
<keyword evidence="7" id="KW-0472">Membrane</keyword>
<sequence length="358" mass="39486">MERHLSTYCILQKHKPTKQGSLPRDLFNCSKLLVLSLDANLLNGTRPVEVSNLESLNVLNHQLSGSIPLVLGKLSKLYELRLSRNSFCGEIPSEPGQLQNLQSILDLSYNNLSGHIPPSIGTLSKLEALDLSHKWLVGTAPKVCVSSLVKLNLSFNDLEGKLGKQFSHWPPEAFEGNLQLSALALLALGLAPHFKHRESLKRVGEGKCIYSSSSSQVQRKTLFLKGTARRDYRLDDLMEATNNLSDEFIIGSGGSGTIYRAEFQSGERMGGAVHLHRDRVPKILHRDIKSSNLLLDSNMEAHLGDFGLAKVLDENYDSNTESLSWCAGSYGYIAPGYAYSFKATETTPTREALVPTCM</sequence>
<evidence type="ECO:0000259" key="10">
    <source>
        <dbReference type="PROSITE" id="PS50011"/>
    </source>
</evidence>
<dbReference type="PANTHER" id="PTHR48053:SF118">
    <property type="entry name" value="OS07G0498400 PROTEIN"/>
    <property type="match status" value="1"/>
</dbReference>
<evidence type="ECO:0000256" key="9">
    <source>
        <dbReference type="ARBA" id="ARBA00023180"/>
    </source>
</evidence>
<dbReference type="Proteomes" id="UP000657918">
    <property type="component" value="Unassembled WGS sequence"/>
</dbReference>
<comment type="subcellular location">
    <subcellularLocation>
        <location evidence="1">Membrane</location>
        <topology evidence="1">Single-pass type I membrane protein</topology>
    </subcellularLocation>
</comment>
<dbReference type="Pfam" id="PF00069">
    <property type="entry name" value="Pkinase"/>
    <property type="match status" value="1"/>
</dbReference>
<protein>
    <recommendedName>
        <fullName evidence="10">Protein kinase domain-containing protein</fullName>
    </recommendedName>
</protein>
<keyword evidence="3" id="KW-0812">Transmembrane</keyword>
<keyword evidence="4" id="KW-0732">Signal</keyword>
<dbReference type="InterPro" id="IPR008271">
    <property type="entry name" value="Ser/Thr_kinase_AS"/>
</dbReference>
<keyword evidence="5" id="KW-0677">Repeat</keyword>
<evidence type="ECO:0000256" key="1">
    <source>
        <dbReference type="ARBA" id="ARBA00004479"/>
    </source>
</evidence>
<accession>A0A835NA72</accession>
<evidence type="ECO:0000256" key="8">
    <source>
        <dbReference type="ARBA" id="ARBA00023170"/>
    </source>
</evidence>
<dbReference type="GO" id="GO:0005524">
    <property type="term" value="F:ATP binding"/>
    <property type="evidence" value="ECO:0007669"/>
    <property type="project" value="InterPro"/>
</dbReference>
<gene>
    <name evidence="11" type="ORF">SADUNF_Sadunf01G0055800</name>
</gene>
<dbReference type="Gene3D" id="1.10.510.10">
    <property type="entry name" value="Transferase(Phosphotransferase) domain 1"/>
    <property type="match status" value="1"/>
</dbReference>
<dbReference type="SUPFAM" id="SSF56112">
    <property type="entry name" value="Protein kinase-like (PK-like)"/>
    <property type="match status" value="1"/>
</dbReference>
<dbReference type="EMBL" id="JADGMS010000001">
    <property type="protein sequence ID" value="KAF9689092.1"/>
    <property type="molecule type" value="Genomic_DNA"/>
</dbReference>
<evidence type="ECO:0000256" key="3">
    <source>
        <dbReference type="ARBA" id="ARBA00022692"/>
    </source>
</evidence>
<evidence type="ECO:0000313" key="11">
    <source>
        <dbReference type="EMBL" id="KAF9689092.1"/>
    </source>
</evidence>
<dbReference type="PANTHER" id="PTHR48053">
    <property type="entry name" value="LEUCINE RICH REPEAT FAMILY PROTEIN, EXPRESSED"/>
    <property type="match status" value="1"/>
</dbReference>